<dbReference type="PANTHER" id="PTHR42788">
    <property type="entry name" value="TAURINE IMPORT ATP-BINDING PROTEIN-RELATED"/>
    <property type="match status" value="1"/>
</dbReference>
<evidence type="ECO:0000259" key="6">
    <source>
        <dbReference type="PROSITE" id="PS50893"/>
    </source>
</evidence>
<evidence type="ECO:0000256" key="2">
    <source>
        <dbReference type="ARBA" id="ARBA00022448"/>
    </source>
</evidence>
<evidence type="ECO:0000256" key="5">
    <source>
        <dbReference type="ARBA" id="ARBA00022840"/>
    </source>
</evidence>
<dbReference type="PROSITE" id="PS50893">
    <property type="entry name" value="ABC_TRANSPORTER_2"/>
    <property type="match status" value="1"/>
</dbReference>
<dbReference type="OrthoDB" id="8683598at2"/>
<keyword evidence="2" id="KW-0813">Transport</keyword>
<comment type="caution">
    <text evidence="7">The sequence shown here is derived from an EMBL/GenBank/DDBJ whole genome shotgun (WGS) entry which is preliminary data.</text>
</comment>
<keyword evidence="5 7" id="KW-0067">ATP-binding</keyword>
<keyword evidence="3" id="KW-0472">Membrane</keyword>
<evidence type="ECO:0000256" key="3">
    <source>
        <dbReference type="ARBA" id="ARBA00022475"/>
    </source>
</evidence>
<dbReference type="EMBL" id="NJIH01000014">
    <property type="protein sequence ID" value="OWT54828.1"/>
    <property type="molecule type" value="Genomic_DNA"/>
</dbReference>
<protein>
    <submittedName>
        <fullName evidence="7">Nitrate ABC transporter ATP-binding protein</fullName>
    </submittedName>
</protein>
<dbReference type="SMART" id="SM00382">
    <property type="entry name" value="AAA"/>
    <property type="match status" value="1"/>
</dbReference>
<dbReference type="InterPro" id="IPR003593">
    <property type="entry name" value="AAA+_ATPase"/>
</dbReference>
<proteinExistence type="inferred from homology"/>
<keyword evidence="3" id="KW-1003">Cell membrane</keyword>
<dbReference type="PROSITE" id="PS00211">
    <property type="entry name" value="ABC_TRANSPORTER_1"/>
    <property type="match status" value="1"/>
</dbReference>
<dbReference type="InterPro" id="IPR003439">
    <property type="entry name" value="ABC_transporter-like_ATP-bd"/>
</dbReference>
<evidence type="ECO:0000313" key="8">
    <source>
        <dbReference type="Proteomes" id="UP000214603"/>
    </source>
</evidence>
<keyword evidence="8" id="KW-1185">Reference proteome</keyword>
<dbReference type="InterPro" id="IPR027417">
    <property type="entry name" value="P-loop_NTPase"/>
</dbReference>
<sequence>MSATEFLELKDVSKVYAVRQKDGSTQRIEVVHEVTQTVPEGHFVTVVGPSGCGKSTLLSMIAGLNSISSGQLLLKGKPITAPHPSLGMVFQEESIFPWMNSLENVSFGLEMQDVPKQQCRERAQEALNLVGLKGFEYSYPKELSGGMRQRVAIARALALDPDILLMDEPFAAVDPQSRMFIGTELRRIWSATGKTILFITHDINEAVFLSQEIWVMSSRPGRITETIKIDLPDERDISILGSDAYTQYTGHLWNAMRSEWEATQESA</sequence>
<dbReference type="SUPFAM" id="SSF52540">
    <property type="entry name" value="P-loop containing nucleoside triphosphate hydrolases"/>
    <property type="match status" value="1"/>
</dbReference>
<name>A0A225M0H7_9BURK</name>
<organism evidence="7 8">
    <name type="scientific">Candidimonas nitroreducens</name>
    <dbReference type="NCBI Taxonomy" id="683354"/>
    <lineage>
        <taxon>Bacteria</taxon>
        <taxon>Pseudomonadati</taxon>
        <taxon>Pseudomonadota</taxon>
        <taxon>Betaproteobacteria</taxon>
        <taxon>Burkholderiales</taxon>
        <taxon>Alcaligenaceae</taxon>
        <taxon>Candidimonas</taxon>
    </lineage>
</organism>
<dbReference type="InterPro" id="IPR050166">
    <property type="entry name" value="ABC_transporter_ATP-bind"/>
</dbReference>
<dbReference type="GO" id="GO:0005524">
    <property type="term" value="F:ATP binding"/>
    <property type="evidence" value="ECO:0007669"/>
    <property type="project" value="UniProtKB-KW"/>
</dbReference>
<dbReference type="InterPro" id="IPR017871">
    <property type="entry name" value="ABC_transporter-like_CS"/>
</dbReference>
<keyword evidence="4" id="KW-0547">Nucleotide-binding</keyword>
<evidence type="ECO:0000256" key="4">
    <source>
        <dbReference type="ARBA" id="ARBA00022741"/>
    </source>
</evidence>
<accession>A0A225M0H7</accession>
<evidence type="ECO:0000256" key="1">
    <source>
        <dbReference type="ARBA" id="ARBA00005417"/>
    </source>
</evidence>
<reference evidence="8" key="1">
    <citation type="submission" date="2017-06" db="EMBL/GenBank/DDBJ databases">
        <title>Herbaspirillum phytohormonus sp. nov., isolated from the root nodule of Robinia pseudoacacia in lead-zinc mine.</title>
        <authorList>
            <person name="Fan M."/>
            <person name="Lin Y."/>
        </authorList>
    </citation>
    <scope>NUCLEOTIDE SEQUENCE [LARGE SCALE GENOMIC DNA]</scope>
    <source>
        <strain evidence="8">SC-089</strain>
    </source>
</reference>
<gene>
    <name evidence="7" type="ORF">CEY11_22000</name>
</gene>
<evidence type="ECO:0000313" key="7">
    <source>
        <dbReference type="EMBL" id="OWT54828.1"/>
    </source>
</evidence>
<dbReference type="AlphaFoldDB" id="A0A225M0H7"/>
<dbReference type="PANTHER" id="PTHR42788:SF13">
    <property type="entry name" value="ALIPHATIC SULFONATES IMPORT ATP-BINDING PROTEIN SSUB"/>
    <property type="match status" value="1"/>
</dbReference>
<dbReference type="Gene3D" id="3.40.50.300">
    <property type="entry name" value="P-loop containing nucleotide triphosphate hydrolases"/>
    <property type="match status" value="1"/>
</dbReference>
<dbReference type="Proteomes" id="UP000214603">
    <property type="component" value="Unassembled WGS sequence"/>
</dbReference>
<dbReference type="GO" id="GO:0016887">
    <property type="term" value="F:ATP hydrolysis activity"/>
    <property type="evidence" value="ECO:0007669"/>
    <property type="project" value="InterPro"/>
</dbReference>
<feature type="domain" description="ABC transporter" evidence="6">
    <location>
        <begin position="7"/>
        <end position="243"/>
    </location>
</feature>
<comment type="similarity">
    <text evidence="1">Belongs to the ABC transporter superfamily.</text>
</comment>
<dbReference type="CDD" id="cd03293">
    <property type="entry name" value="ABC_NrtD_SsuB_transporters"/>
    <property type="match status" value="1"/>
</dbReference>
<dbReference type="Pfam" id="PF00005">
    <property type="entry name" value="ABC_tran"/>
    <property type="match status" value="1"/>
</dbReference>